<organism evidence="2 3">
    <name type="scientific">Henosepilachna vigintioctopunctata</name>
    <dbReference type="NCBI Taxonomy" id="420089"/>
    <lineage>
        <taxon>Eukaryota</taxon>
        <taxon>Metazoa</taxon>
        <taxon>Ecdysozoa</taxon>
        <taxon>Arthropoda</taxon>
        <taxon>Hexapoda</taxon>
        <taxon>Insecta</taxon>
        <taxon>Pterygota</taxon>
        <taxon>Neoptera</taxon>
        <taxon>Endopterygota</taxon>
        <taxon>Coleoptera</taxon>
        <taxon>Polyphaga</taxon>
        <taxon>Cucujiformia</taxon>
        <taxon>Coccinelloidea</taxon>
        <taxon>Coccinellidae</taxon>
        <taxon>Epilachninae</taxon>
        <taxon>Epilachnini</taxon>
        <taxon>Henosepilachna</taxon>
    </lineage>
</organism>
<feature type="chain" id="PRO_5043889752" description="Kazal-like domain-containing protein" evidence="1">
    <location>
        <begin position="23"/>
        <end position="112"/>
    </location>
</feature>
<evidence type="ECO:0000256" key="1">
    <source>
        <dbReference type="SAM" id="SignalP"/>
    </source>
</evidence>
<keyword evidence="1" id="KW-0732">Signal</keyword>
<protein>
    <recommendedName>
        <fullName evidence="4">Kazal-like domain-containing protein</fullName>
    </recommendedName>
</protein>
<comment type="caution">
    <text evidence="2">The sequence shown here is derived from an EMBL/GenBank/DDBJ whole genome shotgun (WGS) entry which is preliminary data.</text>
</comment>
<feature type="signal peptide" evidence="1">
    <location>
        <begin position="1"/>
        <end position="22"/>
    </location>
</feature>
<evidence type="ECO:0000313" key="2">
    <source>
        <dbReference type="EMBL" id="KAK9892980.1"/>
    </source>
</evidence>
<accession>A0AAW1VG00</accession>
<sequence length="112" mass="12767">MLNGIIHLTLVFILQCSVRTVSLDIFIEQEKCFLENCQSTFTLGVPYPICGTDSNPYRNWISLDCANVCAKQYGFEIRGNFKGPCPGKVNANDYWKFRQVIYSNQGIIFNGR</sequence>
<reference evidence="2 3" key="1">
    <citation type="submission" date="2023-03" db="EMBL/GenBank/DDBJ databases">
        <title>Genome insight into feeding habits of ladybird beetles.</title>
        <authorList>
            <person name="Li H.-S."/>
            <person name="Huang Y.-H."/>
            <person name="Pang H."/>
        </authorList>
    </citation>
    <scope>NUCLEOTIDE SEQUENCE [LARGE SCALE GENOMIC DNA]</scope>
    <source>
        <strain evidence="2">SYSU_2023b</strain>
        <tissue evidence="2">Whole body</tissue>
    </source>
</reference>
<gene>
    <name evidence="2" type="ORF">WA026_023037</name>
</gene>
<keyword evidence="3" id="KW-1185">Reference proteome</keyword>
<dbReference type="EMBL" id="JARQZJ010000142">
    <property type="protein sequence ID" value="KAK9892980.1"/>
    <property type="molecule type" value="Genomic_DNA"/>
</dbReference>
<dbReference type="Gene3D" id="3.30.60.30">
    <property type="match status" value="1"/>
</dbReference>
<evidence type="ECO:0000313" key="3">
    <source>
        <dbReference type="Proteomes" id="UP001431783"/>
    </source>
</evidence>
<dbReference type="AlphaFoldDB" id="A0AAW1VG00"/>
<evidence type="ECO:0008006" key="4">
    <source>
        <dbReference type="Google" id="ProtNLM"/>
    </source>
</evidence>
<proteinExistence type="predicted"/>
<dbReference type="Proteomes" id="UP001431783">
    <property type="component" value="Unassembled WGS sequence"/>
</dbReference>
<name>A0AAW1VG00_9CUCU</name>